<dbReference type="PROSITE" id="PS51982">
    <property type="entry name" value="CMP"/>
    <property type="match status" value="1"/>
</dbReference>
<feature type="compositionally biased region" description="Low complexity" evidence="21">
    <location>
        <begin position="1128"/>
        <end position="1140"/>
    </location>
</feature>
<dbReference type="CDD" id="cd06257">
    <property type="entry name" value="DnaJ"/>
    <property type="match status" value="1"/>
</dbReference>
<keyword evidence="16 18" id="KW-0539">Nucleus</keyword>
<dbReference type="SUPFAM" id="SSF46689">
    <property type="entry name" value="Homeodomain-like"/>
    <property type="match status" value="1"/>
</dbReference>
<evidence type="ECO:0000256" key="18">
    <source>
        <dbReference type="PROSITE-ProRule" id="PRU00108"/>
    </source>
</evidence>
<dbReference type="SUPFAM" id="SSF47413">
    <property type="entry name" value="lambda repressor-like DNA-binding domains"/>
    <property type="match status" value="2"/>
</dbReference>
<evidence type="ECO:0000256" key="1">
    <source>
        <dbReference type="ARBA" id="ARBA00004123"/>
    </source>
</evidence>
<dbReference type="InterPro" id="IPR039673">
    <property type="entry name" value="SATB1/SATB2"/>
</dbReference>
<comment type="function">
    <text evidence="17">As a co-chaperone for HSPA5 it is required for proper folding, trafficking or degradation of proteins. Binds directly to both unfolded proteins that are substrates for ERAD and nascent unfolded peptide chains, but dissociates from the HSPA5-unfolded protein complex before folding is completed. May help recruiting HSPA5 and other chaperones to the substrate. Stimulates HSPA5 ATPase activity. It is necessary for maturation and correct trafficking of PKD1.</text>
</comment>
<dbReference type="SMART" id="SM00389">
    <property type="entry name" value="HOX"/>
    <property type="match status" value="1"/>
</dbReference>
<dbReference type="FunFam" id="1.10.260.70:FF:000001">
    <property type="entry name" value="DNA-binding protein SATB"/>
    <property type="match status" value="1"/>
</dbReference>
<keyword evidence="10" id="KW-0156">Chromatin regulator</keyword>
<dbReference type="FunFam" id="3.10.20.710:FF:000001">
    <property type="entry name" value="DNA-binding protein SATB"/>
    <property type="match status" value="1"/>
</dbReference>
<dbReference type="CDD" id="cd11585">
    <property type="entry name" value="SATB1_N"/>
    <property type="match status" value="1"/>
</dbReference>
<keyword evidence="7 22" id="KW-0732">Signal</keyword>
<feature type="compositionally biased region" description="Low complexity" evidence="21">
    <location>
        <begin position="1275"/>
        <end position="1294"/>
    </location>
</feature>
<dbReference type="InterPro" id="IPR032355">
    <property type="entry name" value="CUTL"/>
</dbReference>
<evidence type="ECO:0000256" key="4">
    <source>
        <dbReference type="ARBA" id="ARBA00022491"/>
    </source>
</evidence>
<feature type="compositionally biased region" description="Low complexity" evidence="21">
    <location>
        <begin position="1245"/>
        <end position="1267"/>
    </location>
</feature>
<evidence type="ECO:0000256" key="17">
    <source>
        <dbReference type="ARBA" id="ARBA00046194"/>
    </source>
</evidence>
<dbReference type="SMART" id="SM01109">
    <property type="entry name" value="CUT"/>
    <property type="match status" value="2"/>
</dbReference>
<dbReference type="SUPFAM" id="SSF46565">
    <property type="entry name" value="Chaperone J-domain"/>
    <property type="match status" value="1"/>
</dbReference>
<evidence type="ECO:0000259" key="27">
    <source>
        <dbReference type="PROSITE" id="PS51983"/>
    </source>
</evidence>
<feature type="compositionally biased region" description="Polar residues" evidence="21">
    <location>
        <begin position="348"/>
        <end position="364"/>
    </location>
</feature>
<dbReference type="InterPro" id="IPR038216">
    <property type="entry name" value="SATB_CUTL_sf"/>
</dbReference>
<dbReference type="InterPro" id="IPR001356">
    <property type="entry name" value="HD"/>
</dbReference>
<sequence>MAAGGMKLWSLCCLLLCLVVTVLAGRDFYKILGVSKSASIKEIKKAYRKLALQLHPDRNQDDPKAQDKFADLGAAYEVLSDEEKRKQYDAYGEDGLKEGHHSSHGDIFSSFFGDFGFVFGGNRQQQDRNIPRGNDIVLDLEVTLEEVYSGNFVEVVRNKPIPKEAPGKRKCNCRQEMRTTQLGPGRFQMTQEVVCDECPNIRLVNEERTLEVEIEQGVRDDTEYPFIGEGEPHIDGEPGDLRFRIKVLKHPVFERRGDDLYTNVTITLVEALVGFEMYIPHLDGHKVHIVRDKITKPGARIWKKGEGLPNFDNNNIRGSLIITFDVDFPKEQFNDKEKAELKHLLNQTPSQKTLASSPALTHSPSVKPPISPSRFQPTDISNKPIPASREAARSPALDSLLLLNGQSPLNGQPRYQHAVSSPYSLAGVPPAVWRGMERGGGESPRLRESPERRTATSPDLSGPPPGKISRLELNGSPTGPRSRHNGAPQRALGGLMIPVFCVVEQVDGGMVVEGEGREEHAEFVLVRKDILFTQLVETALLALGYSHSSAAQAQGIIKVGRWNPLPIHCLTDAPEATVADMLLDVYHMVTLRIQLQSFAKLEDLPSEQWNHATVRNALKELLKEMNQSTLAKECPLSQSMISSIVNSSYYANVSTAKCQEFGRWYKKYKKIKGDYFEKMWPVRENSEIKVERDTLVDFCVLGQRPPTHLAGLAQLGPLGTGSSLVKSGSGEPQTPQSQPPSQGQPQPPSSHSGQLHHSPPLRSQVAPPTALQPLLGPRGLLSPQLSPQLVQQQIAMAHLINQQLAVSRLLAHQHPQALNQQFLNHPPIPRPSKSGGPGEPGSNPSAAEVSSDIYQQVRDELKRASVSQAVFARVAFNRTQGLLSEILRKEEDPRTASQSLLVNLKAMQNFLNLPEAERDRIYQEERERSMNPPVGLPPNSNSSPGGNRLSQKVWERNIDEQLTPDAWASIWKNKNKITNSCKPSGPNTDLPLKLEPLVNITSSIYDEIQQEMKRAKVSQALFAKVAANKSQGWLCELLRWKESPSPENRTLWENLCTIRRFLTLPQTDRDLVYEEESRHHHSERLHTVLHLPSDPQVLHRQPVPPLKDHSPMREDSMPNSGMEDNPQASAGSGNTGGSSSVVKKPRSRTKISLEALGILQSFIQDVGLYPDQEAIHTLSAQLDLPKHTIVKFFQNQRYHVKHHGRLKELGAEGSGVDVAEYRDEELLSGSEDAESSEDGHEEIYSGQEGASAGAAASSSTPSSTSGQEDSKDKALSLGSVRPSSLPSSSSSPSPRDQAEYQR</sequence>
<keyword evidence="4" id="KW-0678">Repressor</keyword>
<feature type="chain" id="PRO_5039547192" description="DNA-binding protein SATB" evidence="22">
    <location>
        <begin position="25"/>
        <end position="1302"/>
    </location>
</feature>
<feature type="domain" description="CMP" evidence="26">
    <location>
        <begin position="494"/>
        <end position="597"/>
    </location>
</feature>
<feature type="domain" description="CUT" evidence="25">
    <location>
        <begin position="990"/>
        <end position="1077"/>
    </location>
</feature>
<keyword evidence="9" id="KW-0832">Ubl conjugation</keyword>
<keyword evidence="6" id="KW-0597">Phosphoprotein</keyword>
<dbReference type="GO" id="GO:0006457">
    <property type="term" value="P:protein folding"/>
    <property type="evidence" value="ECO:0007669"/>
    <property type="project" value="InterPro"/>
</dbReference>
<evidence type="ECO:0000256" key="5">
    <source>
        <dbReference type="ARBA" id="ARBA00022499"/>
    </source>
</evidence>
<evidence type="ECO:0000256" key="20">
    <source>
        <dbReference type="RuleBase" id="RU361129"/>
    </source>
</evidence>
<dbReference type="Proteomes" id="UP000824219">
    <property type="component" value="Linkage Group LG06"/>
</dbReference>
<dbReference type="FunFam" id="2.60.260.20:FF:000013">
    <property type="entry name" value="DnaJ subfamily B member 11"/>
    <property type="match status" value="1"/>
</dbReference>
<feature type="domain" description="CUT" evidence="25">
    <location>
        <begin position="839"/>
        <end position="926"/>
    </location>
</feature>
<dbReference type="Pfam" id="PF02376">
    <property type="entry name" value="CUT"/>
    <property type="match status" value="2"/>
</dbReference>
<evidence type="ECO:0000256" key="12">
    <source>
        <dbReference type="ARBA" id="ARBA00023125"/>
    </source>
</evidence>
<feature type="region of interest" description="Disordered" evidence="21">
    <location>
        <begin position="348"/>
        <end position="392"/>
    </location>
</feature>
<feature type="compositionally biased region" description="Polar residues" evidence="21">
    <location>
        <begin position="938"/>
        <end position="948"/>
    </location>
</feature>
<evidence type="ECO:0000256" key="9">
    <source>
        <dbReference type="ARBA" id="ARBA00022843"/>
    </source>
</evidence>
<dbReference type="PROSITE" id="PS50071">
    <property type="entry name" value="HOMEOBOX_2"/>
    <property type="match status" value="1"/>
</dbReference>
<dbReference type="CDD" id="cd10747">
    <property type="entry name" value="DnaJ_C"/>
    <property type="match status" value="1"/>
</dbReference>
<feature type="compositionally biased region" description="Low complexity" evidence="21">
    <location>
        <begin position="727"/>
        <end position="760"/>
    </location>
</feature>
<dbReference type="Gene3D" id="1.10.260.40">
    <property type="entry name" value="lambda repressor-like DNA-binding domains"/>
    <property type="match status" value="2"/>
</dbReference>
<evidence type="ECO:0000259" key="25">
    <source>
        <dbReference type="PROSITE" id="PS51042"/>
    </source>
</evidence>
<dbReference type="Pfam" id="PF16534">
    <property type="entry name" value="ULD"/>
    <property type="match status" value="1"/>
</dbReference>
<feature type="region of interest" description="Disordered" evidence="21">
    <location>
        <begin position="434"/>
        <end position="488"/>
    </location>
</feature>
<evidence type="ECO:0000256" key="6">
    <source>
        <dbReference type="ARBA" id="ARBA00022553"/>
    </source>
</evidence>
<dbReference type="PANTHER" id="PTHR15116:SF15">
    <property type="entry name" value="DNA-BINDING PROTEIN SATB2"/>
    <property type="match status" value="1"/>
</dbReference>
<name>A0A9D3NZG4_9TELE</name>
<dbReference type="OrthoDB" id="10052721at2759"/>
<dbReference type="InterPro" id="IPR002939">
    <property type="entry name" value="DnaJ_C"/>
</dbReference>
<dbReference type="InterPro" id="IPR001623">
    <property type="entry name" value="DnaJ_domain"/>
</dbReference>
<dbReference type="Gene3D" id="2.60.260.20">
    <property type="entry name" value="Urease metallochaperone UreE, N-terminal domain"/>
    <property type="match status" value="2"/>
</dbReference>
<dbReference type="FunFam" id="1.10.260.40:FF:000003">
    <property type="entry name" value="DNA-binding protein SATB"/>
    <property type="match status" value="2"/>
</dbReference>
<keyword evidence="29" id="KW-1185">Reference proteome</keyword>
<dbReference type="PANTHER" id="PTHR15116">
    <property type="entry name" value="DNA-BINDING PROTEIN SATB FAMILY MEMBER"/>
    <property type="match status" value="1"/>
</dbReference>
<dbReference type="PRINTS" id="PR00625">
    <property type="entry name" value="JDOMAIN"/>
</dbReference>
<dbReference type="InterPro" id="IPR036869">
    <property type="entry name" value="J_dom_sf"/>
</dbReference>
<dbReference type="Gene3D" id="1.10.260.70">
    <property type="entry name" value="SATB, CULT domain"/>
    <property type="match status" value="1"/>
</dbReference>
<evidence type="ECO:0000256" key="13">
    <source>
        <dbReference type="ARBA" id="ARBA00023155"/>
    </source>
</evidence>
<evidence type="ECO:0000256" key="14">
    <source>
        <dbReference type="ARBA" id="ARBA00023163"/>
    </source>
</evidence>
<dbReference type="Pfam" id="PF00226">
    <property type="entry name" value="DnaJ"/>
    <property type="match status" value="1"/>
</dbReference>
<dbReference type="PROSITE" id="PS50076">
    <property type="entry name" value="DNAJ_2"/>
    <property type="match status" value="1"/>
</dbReference>
<dbReference type="Pfam" id="PF00046">
    <property type="entry name" value="Homeodomain"/>
    <property type="match status" value="1"/>
</dbReference>
<keyword evidence="11 20" id="KW-0805">Transcription regulation</keyword>
<dbReference type="SMART" id="SM00271">
    <property type="entry name" value="DnaJ"/>
    <property type="match status" value="1"/>
</dbReference>
<dbReference type="PROSITE" id="PS00636">
    <property type="entry name" value="DNAJ_1"/>
    <property type="match status" value="1"/>
</dbReference>
<proteinExistence type="inferred from homology"/>
<feature type="domain" description="Homeobox" evidence="23">
    <location>
        <begin position="1142"/>
        <end position="1203"/>
    </location>
</feature>
<dbReference type="InterPro" id="IPR018253">
    <property type="entry name" value="DnaJ_domain_CS"/>
</dbReference>
<keyword evidence="8" id="KW-0677">Repeat</keyword>
<feature type="region of interest" description="Disordered" evidence="21">
    <location>
        <begin position="720"/>
        <end position="778"/>
    </location>
</feature>
<feature type="region of interest" description="Disordered" evidence="21">
    <location>
        <begin position="924"/>
        <end position="948"/>
    </location>
</feature>
<dbReference type="PROSITE" id="PS51042">
    <property type="entry name" value="CUT"/>
    <property type="match status" value="2"/>
</dbReference>
<gene>
    <name evidence="28" type="ORF">KOW79_005335</name>
</gene>
<dbReference type="InterPro" id="IPR010982">
    <property type="entry name" value="Lambda_DNA-bd_dom_sf"/>
</dbReference>
<evidence type="ECO:0000259" key="23">
    <source>
        <dbReference type="PROSITE" id="PS50071"/>
    </source>
</evidence>
<keyword evidence="13 18" id="KW-0371">Homeobox</keyword>
<evidence type="ECO:0000256" key="11">
    <source>
        <dbReference type="ARBA" id="ARBA00023015"/>
    </source>
</evidence>
<feature type="domain" description="J" evidence="24">
    <location>
        <begin position="27"/>
        <end position="92"/>
    </location>
</feature>
<evidence type="ECO:0000256" key="2">
    <source>
        <dbReference type="ARBA" id="ARBA00008190"/>
    </source>
</evidence>
<dbReference type="GO" id="GO:0000978">
    <property type="term" value="F:RNA polymerase II cis-regulatory region sequence-specific DNA binding"/>
    <property type="evidence" value="ECO:0007669"/>
    <property type="project" value="TreeGrafter"/>
</dbReference>
<dbReference type="InterPro" id="IPR032392">
    <property type="entry name" value="ULD"/>
</dbReference>
<dbReference type="EMBL" id="JAHKSW010000006">
    <property type="protein sequence ID" value="KAG7331366.1"/>
    <property type="molecule type" value="Genomic_DNA"/>
</dbReference>
<dbReference type="InterPro" id="IPR038224">
    <property type="entry name" value="SATB_ULD_sf"/>
</dbReference>
<keyword evidence="5" id="KW-1017">Isopeptide bond</keyword>
<comment type="similarity">
    <text evidence="2 20">Belongs to the CUT homeobox family.</text>
</comment>
<evidence type="ECO:0000256" key="8">
    <source>
        <dbReference type="ARBA" id="ARBA00022737"/>
    </source>
</evidence>
<dbReference type="InterPro" id="IPR003350">
    <property type="entry name" value="CUT_dom"/>
</dbReference>
<evidence type="ECO:0000256" key="15">
    <source>
        <dbReference type="ARBA" id="ARBA00023180"/>
    </source>
</evidence>
<evidence type="ECO:0000256" key="21">
    <source>
        <dbReference type="SAM" id="MobiDB-lite"/>
    </source>
</evidence>
<dbReference type="SUPFAM" id="SSF49493">
    <property type="entry name" value="HSP40/DnaJ peptide-binding domain"/>
    <property type="match status" value="2"/>
</dbReference>
<evidence type="ECO:0000259" key="26">
    <source>
        <dbReference type="PROSITE" id="PS51982"/>
    </source>
</evidence>
<dbReference type="GO" id="GO:0000981">
    <property type="term" value="F:DNA-binding transcription factor activity, RNA polymerase II-specific"/>
    <property type="evidence" value="ECO:0007669"/>
    <property type="project" value="TreeGrafter"/>
</dbReference>
<dbReference type="Pfam" id="PF01556">
    <property type="entry name" value="DnaJ_C"/>
    <property type="match status" value="1"/>
</dbReference>
<evidence type="ECO:0000256" key="10">
    <source>
        <dbReference type="ARBA" id="ARBA00022853"/>
    </source>
</evidence>
<dbReference type="GO" id="GO:0006338">
    <property type="term" value="P:chromatin remodeling"/>
    <property type="evidence" value="ECO:0007669"/>
    <property type="project" value="InterPro"/>
</dbReference>
<dbReference type="Gene3D" id="3.10.20.710">
    <property type="entry name" value="SATB, ubiquitin-like oligomerisation domain"/>
    <property type="match status" value="1"/>
</dbReference>
<dbReference type="Gene3D" id="1.10.287.110">
    <property type="entry name" value="DnaJ domain"/>
    <property type="match status" value="1"/>
</dbReference>
<dbReference type="GO" id="GO:0051082">
    <property type="term" value="F:unfolded protein binding"/>
    <property type="evidence" value="ECO:0007669"/>
    <property type="project" value="InterPro"/>
</dbReference>
<dbReference type="GO" id="GO:0031981">
    <property type="term" value="C:nuclear lumen"/>
    <property type="evidence" value="ECO:0007669"/>
    <property type="project" value="UniProtKB-ARBA"/>
</dbReference>
<comment type="subcellular location">
    <subcellularLocation>
        <location evidence="1 18 19">Nucleus</location>
    </subcellularLocation>
</comment>
<evidence type="ECO:0000256" key="16">
    <source>
        <dbReference type="ARBA" id="ARBA00023242"/>
    </source>
</evidence>
<dbReference type="Gene3D" id="1.10.10.60">
    <property type="entry name" value="Homeodomain-like"/>
    <property type="match status" value="1"/>
</dbReference>
<organism evidence="28 29">
    <name type="scientific">Hemibagrus wyckioides</name>
    <dbReference type="NCBI Taxonomy" id="337641"/>
    <lineage>
        <taxon>Eukaryota</taxon>
        <taxon>Metazoa</taxon>
        <taxon>Chordata</taxon>
        <taxon>Craniata</taxon>
        <taxon>Vertebrata</taxon>
        <taxon>Euteleostomi</taxon>
        <taxon>Actinopterygii</taxon>
        <taxon>Neopterygii</taxon>
        <taxon>Teleostei</taxon>
        <taxon>Ostariophysi</taxon>
        <taxon>Siluriformes</taxon>
        <taxon>Bagridae</taxon>
        <taxon>Hemibagrus</taxon>
    </lineage>
</organism>
<comment type="caution">
    <text evidence="28">The sequence shown here is derived from an EMBL/GenBank/DDBJ whole genome shotgun (WGS) entry which is preliminary data.</text>
</comment>
<feature type="domain" description="CUTL" evidence="27">
    <location>
        <begin position="600"/>
        <end position="673"/>
    </location>
</feature>
<evidence type="ECO:0000256" key="7">
    <source>
        <dbReference type="ARBA" id="ARBA00022729"/>
    </source>
</evidence>
<feature type="compositionally biased region" description="Basic and acidic residues" evidence="21">
    <location>
        <begin position="1106"/>
        <end position="1116"/>
    </location>
</feature>
<protein>
    <recommendedName>
        <fullName evidence="20">DNA-binding protein SATB</fullName>
    </recommendedName>
    <alternativeName>
        <fullName evidence="20">Special AT-rich sequence-binding protein</fullName>
    </alternativeName>
</protein>
<feature type="region of interest" description="Disordered" evidence="21">
    <location>
        <begin position="1226"/>
        <end position="1302"/>
    </location>
</feature>
<keyword evidence="3" id="KW-0160">Chromosomal rearrangement</keyword>
<dbReference type="FunFam" id="1.10.287.110:FF:000040">
    <property type="entry name" value="dnaJ homolog subfamily B member 11"/>
    <property type="match status" value="1"/>
</dbReference>
<feature type="DNA-binding region" description="Homeobox" evidence="18">
    <location>
        <begin position="1144"/>
        <end position="1204"/>
    </location>
</feature>
<evidence type="ECO:0000256" key="3">
    <source>
        <dbReference type="ARBA" id="ARBA00022447"/>
    </source>
</evidence>
<evidence type="ECO:0000313" key="28">
    <source>
        <dbReference type="EMBL" id="KAG7331366.1"/>
    </source>
</evidence>
<feature type="signal peptide" evidence="22">
    <location>
        <begin position="1"/>
        <end position="24"/>
    </location>
</feature>
<evidence type="ECO:0000313" key="29">
    <source>
        <dbReference type="Proteomes" id="UP000824219"/>
    </source>
</evidence>
<dbReference type="InterPro" id="IPR008971">
    <property type="entry name" value="HSP40/DnaJ_pept-bd"/>
</dbReference>
<feature type="compositionally biased region" description="Basic and acidic residues" evidence="21">
    <location>
        <begin position="435"/>
        <end position="454"/>
    </location>
</feature>
<keyword evidence="15" id="KW-0325">Glycoprotein</keyword>
<evidence type="ECO:0000256" key="22">
    <source>
        <dbReference type="SAM" id="SignalP"/>
    </source>
</evidence>
<dbReference type="FunFam" id="1.10.10.60:FF:000070">
    <property type="entry name" value="DNA-binding protein SATB"/>
    <property type="match status" value="1"/>
</dbReference>
<reference evidence="28 29" key="1">
    <citation type="submission" date="2021-06" db="EMBL/GenBank/DDBJ databases">
        <title>Chromosome-level genome assembly of the red-tail catfish (Hemibagrus wyckioides).</title>
        <authorList>
            <person name="Shao F."/>
        </authorList>
    </citation>
    <scope>NUCLEOTIDE SEQUENCE [LARGE SCALE GENOMIC DNA]</scope>
    <source>
        <strain evidence="28">EC202008001</strain>
        <tissue evidence="28">Blood</tissue>
    </source>
</reference>
<feature type="region of interest" description="Disordered" evidence="21">
    <location>
        <begin position="1083"/>
        <end position="1146"/>
    </location>
</feature>
<evidence type="ECO:0000259" key="24">
    <source>
        <dbReference type="PROSITE" id="PS50076"/>
    </source>
</evidence>
<dbReference type="PROSITE" id="PS51983">
    <property type="entry name" value="CUTL"/>
    <property type="match status" value="1"/>
</dbReference>
<keyword evidence="14 20" id="KW-0804">Transcription</keyword>
<feature type="region of interest" description="Disordered" evidence="21">
    <location>
        <begin position="821"/>
        <end position="849"/>
    </location>
</feature>
<accession>A0A9D3NZG4</accession>
<keyword evidence="12 18" id="KW-0238">DNA-binding</keyword>
<evidence type="ECO:0000256" key="19">
    <source>
        <dbReference type="RuleBase" id="RU000682"/>
    </source>
</evidence>
<dbReference type="CDD" id="cd00086">
    <property type="entry name" value="homeodomain"/>
    <property type="match status" value="1"/>
</dbReference>
<dbReference type="InterPro" id="IPR009057">
    <property type="entry name" value="Homeodomain-like_sf"/>
</dbReference>
<dbReference type="Pfam" id="PF16557">
    <property type="entry name" value="CUTL"/>
    <property type="match status" value="1"/>
</dbReference>